<gene>
    <name evidence="1" type="primary">rffA</name>
    <name evidence="1" type="synonym">fcnA</name>
    <name evidence="1" type="synonym">wecE</name>
    <name evidence="1" type="ORF">K4L44_04185</name>
</gene>
<proteinExistence type="predicted"/>
<dbReference type="EC" id="2.6.1.59" evidence="1"/>
<protein>
    <submittedName>
        <fullName evidence="1">dTDP-4-amino-4,6-dideoxygalactose transaminase</fullName>
        <ecNumber evidence="1">2.6.1.59</ecNumber>
    </submittedName>
</protein>
<organism evidence="1 2">
    <name type="scientific">Halosquirtibacter laminarini</name>
    <dbReference type="NCBI Taxonomy" id="3374600"/>
    <lineage>
        <taxon>Bacteria</taxon>
        <taxon>Pseudomonadati</taxon>
        <taxon>Bacteroidota</taxon>
        <taxon>Bacteroidia</taxon>
        <taxon>Marinilabiliales</taxon>
        <taxon>Prolixibacteraceae</taxon>
        <taxon>Halosquirtibacter</taxon>
    </lineage>
</organism>
<evidence type="ECO:0000313" key="1">
    <source>
        <dbReference type="EMBL" id="QZE15950.1"/>
    </source>
</evidence>
<accession>A0AC61NPW0</accession>
<dbReference type="Proteomes" id="UP000826212">
    <property type="component" value="Chromosome"/>
</dbReference>
<sequence length="368" mass="41797">MTGQEVQYIKEAVEEGHLSGNGIFTQWCQQFLESRLKCNKVLLTNSCTAALEMSALLLNIKPGDEVIVPSFTFVSTALAFVRQGANIRFVDSEETTPNIDPLLIESQITHKTKALVVVHYAGVACQMKRIMEIAQKHNLFVIEDAAQAIDSYYQGKALGTIGHLSTFSFHETKNIQCGEGGFLAINEPLLAERAEIIWEKGTNRAKFFRGEIDKYNWVDTGSSFLPSDMQAAFLKAQLESIDTIQKQRIHISEKYEHLLNPLVLKKKIKTLHIAKDATNNGHIFYILCRDLEERTALISHLKEANIQAVFHYLGLHNSPFIKRSQTPQTESFYECSKYADTLLRLPLYYELKDQEVVRVAETILDFYE</sequence>
<evidence type="ECO:0000313" key="2">
    <source>
        <dbReference type="Proteomes" id="UP000826212"/>
    </source>
</evidence>
<keyword evidence="1" id="KW-0808">Transferase</keyword>
<keyword evidence="2" id="KW-1185">Reference proteome</keyword>
<keyword evidence="1" id="KW-0032">Aminotransferase</keyword>
<name>A0AC61NPW0_9BACT</name>
<reference evidence="1" key="1">
    <citation type="submission" date="2021-08" db="EMBL/GenBank/DDBJ databases">
        <title>Novel anaerobic bacterium isolated from sea squirt in East Sea, Republic of Korea.</title>
        <authorList>
            <person name="Nguyen T.H."/>
            <person name="Li Z."/>
            <person name="Lee Y.-J."/>
            <person name="Ko J."/>
            <person name="Kim S.-G."/>
        </authorList>
    </citation>
    <scope>NUCLEOTIDE SEQUENCE</scope>
    <source>
        <strain evidence="1">KCTC 25031</strain>
    </source>
</reference>
<dbReference type="EMBL" id="CP081303">
    <property type="protein sequence ID" value="QZE15950.1"/>
    <property type="molecule type" value="Genomic_DNA"/>
</dbReference>